<dbReference type="InterPro" id="IPR018626">
    <property type="entry name" value="LCHN/Anr2"/>
</dbReference>
<protein>
    <submittedName>
        <fullName evidence="1">Uncharacterized protein</fullName>
    </submittedName>
</protein>
<dbReference type="PANTHER" id="PTHR28153">
    <property type="entry name" value="PROTEIN, PUTATIVE-RELATED"/>
    <property type="match status" value="1"/>
</dbReference>
<name>A0ABR1GAJ0_AURAN</name>
<proteinExistence type="predicted"/>
<reference evidence="1 2" key="1">
    <citation type="submission" date="2024-03" db="EMBL/GenBank/DDBJ databases">
        <title>Aureococcus anophagefferens CCMP1851 and Kratosvirus quantuckense: Draft genome of a second virus-susceptible host strain in the model system.</title>
        <authorList>
            <person name="Chase E."/>
            <person name="Truchon A.R."/>
            <person name="Schepens W."/>
            <person name="Wilhelm S.W."/>
        </authorList>
    </citation>
    <scope>NUCLEOTIDE SEQUENCE [LARGE SCALE GENOMIC DNA]</scope>
    <source>
        <strain evidence="1 2">CCMP1851</strain>
    </source>
</reference>
<dbReference type="InterPro" id="IPR053056">
    <property type="entry name" value="Lipid_Metab_Assoc_Protein"/>
</dbReference>
<dbReference type="GO" id="GO:0005811">
    <property type="term" value="C:lipid droplet"/>
    <property type="evidence" value="ECO:0007669"/>
    <property type="project" value="TreeGrafter"/>
</dbReference>
<sequence>MWERLSAAARDSFSASPPRDAPDAPPTQPAPKVTAEAIVCLFGVHFHNRRGNEVSWSCASSSAPPAVRRAGFLDGVEFKAMPSGVDKLDEDFVLFRQRDLYGLAVFSARRAASDARGAIYHSVGALATEHGALAAVANGLRDAAEALNAAPEGDRPAVYAALEARYRSGDLALDAAPRDDEDDLSVLRGSLGNLAFFYGASVFTLWKAVLLRRRILFYSPVPVGIVCERAHAVSGLLAHSLDPSVASLLAAPEDELLFVNVADLDDLAARRTYVACTSEKVLADKTRAYDVFVDNRRVVVAGDGDARGAPRTPPEDHIPGEDRDEDDDLVFPFLNSVVFGERTRRRHRAFGARRGSVTAPRVVADDDSALALTEGDRLRWRAMRRRMQTRGAAVGGATADLDAVVADAFSAANDRVLEGLLVAARTGVDVTTLSSFESFGLHRSDRAFLRALADELRVDHPGFKDSATWTSDATRTPSRPPRPPRDSWTATPKRQAPPLP</sequence>
<keyword evidence="2" id="KW-1185">Reference proteome</keyword>
<comment type="caution">
    <text evidence="1">The sequence shown here is derived from an EMBL/GenBank/DDBJ whole genome shotgun (WGS) entry which is preliminary data.</text>
</comment>
<accession>A0ABR1GAJ0</accession>
<dbReference type="Proteomes" id="UP001363151">
    <property type="component" value="Unassembled WGS sequence"/>
</dbReference>
<evidence type="ECO:0000313" key="1">
    <source>
        <dbReference type="EMBL" id="KAK7250346.1"/>
    </source>
</evidence>
<dbReference type="EMBL" id="JBBJCI010000037">
    <property type="protein sequence ID" value="KAK7250346.1"/>
    <property type="molecule type" value="Genomic_DNA"/>
</dbReference>
<dbReference type="Pfam" id="PF09804">
    <property type="entry name" value="DENND11"/>
    <property type="match status" value="1"/>
</dbReference>
<dbReference type="KEGG" id="aaf:AURANDRAFT_65797"/>
<gene>
    <name evidence="1" type="ORF">SO694_00007441</name>
</gene>
<dbReference type="PANTHER" id="PTHR28153:SF1">
    <property type="entry name" value="DUF4484 DOMAIN-CONTAINING PROTEIN"/>
    <property type="match status" value="1"/>
</dbReference>
<organism evidence="1 2">
    <name type="scientific">Aureococcus anophagefferens</name>
    <name type="common">Harmful bloom alga</name>
    <dbReference type="NCBI Taxonomy" id="44056"/>
    <lineage>
        <taxon>Eukaryota</taxon>
        <taxon>Sar</taxon>
        <taxon>Stramenopiles</taxon>
        <taxon>Ochrophyta</taxon>
        <taxon>Pelagophyceae</taxon>
        <taxon>Pelagomonadales</taxon>
        <taxon>Pelagomonadaceae</taxon>
        <taxon>Aureococcus</taxon>
    </lineage>
</organism>
<evidence type="ECO:0000313" key="2">
    <source>
        <dbReference type="Proteomes" id="UP001363151"/>
    </source>
</evidence>